<evidence type="ECO:0000256" key="5">
    <source>
        <dbReference type="ARBA" id="ARBA00023098"/>
    </source>
</evidence>
<dbReference type="Proteomes" id="UP000623129">
    <property type="component" value="Unassembled WGS sequence"/>
</dbReference>
<keyword evidence="7" id="KW-1208">Phospholipid metabolism</keyword>
<accession>A0A833QYF2</accession>
<evidence type="ECO:0000256" key="9">
    <source>
        <dbReference type="SAM" id="MobiDB-lite"/>
    </source>
</evidence>
<keyword evidence="5" id="KW-0443">Lipid metabolism</keyword>
<feature type="region of interest" description="Disordered" evidence="9">
    <location>
        <begin position="117"/>
        <end position="185"/>
    </location>
</feature>
<comment type="similarity">
    <text evidence="1">Belongs to the cytidylyltransferase family.</text>
</comment>
<dbReference type="GO" id="GO:0005737">
    <property type="term" value="C:cytoplasm"/>
    <property type="evidence" value="ECO:0007669"/>
    <property type="project" value="TreeGrafter"/>
</dbReference>
<dbReference type="Gene3D" id="3.40.50.620">
    <property type="entry name" value="HUPs"/>
    <property type="match status" value="1"/>
</dbReference>
<evidence type="ECO:0000256" key="4">
    <source>
        <dbReference type="ARBA" id="ARBA00022695"/>
    </source>
</evidence>
<evidence type="ECO:0000256" key="2">
    <source>
        <dbReference type="ARBA" id="ARBA00022516"/>
    </source>
</evidence>
<evidence type="ECO:0000256" key="3">
    <source>
        <dbReference type="ARBA" id="ARBA00022679"/>
    </source>
</evidence>
<dbReference type="EMBL" id="SWLB01000005">
    <property type="protein sequence ID" value="KAF3338315.1"/>
    <property type="molecule type" value="Genomic_DNA"/>
</dbReference>
<dbReference type="SUPFAM" id="SSF52374">
    <property type="entry name" value="Nucleotidylyl transferase"/>
    <property type="match status" value="1"/>
</dbReference>
<dbReference type="InterPro" id="IPR044608">
    <property type="entry name" value="Ect1/PCYT2"/>
</dbReference>
<keyword evidence="2" id="KW-0444">Lipid biosynthesis</keyword>
<dbReference type="OrthoDB" id="40021at2759"/>
<reference evidence="10" key="1">
    <citation type="submission" date="2020-01" db="EMBL/GenBank/DDBJ databases">
        <title>Genome sequence of Kobresia littledalei, the first chromosome-level genome in the family Cyperaceae.</title>
        <authorList>
            <person name="Qu G."/>
        </authorList>
    </citation>
    <scope>NUCLEOTIDE SEQUENCE</scope>
    <source>
        <strain evidence="10">C.B.Clarke</strain>
        <tissue evidence="10">Leaf</tissue>
    </source>
</reference>
<sequence>MESSVQGAHRPIMNLHERSLSVLACRYVDEVIIGSPREVSKDMITTFNISLVVHGTIAKNMGFMKDQPNTYRVPMDMGIFKQLESPLNITTIHCKKSTTTLEQIFNQNNDIRTTLEHDQNSDRIQTGPWTGPDSVNLDHSPSTGLDQPQKIRTAGPGPFKPVDQWEPWTGQVWTEPDRTGPFAKH</sequence>
<evidence type="ECO:0000256" key="1">
    <source>
        <dbReference type="ARBA" id="ARBA00010101"/>
    </source>
</evidence>
<comment type="pathway">
    <text evidence="8">Phospholipid metabolism.</text>
</comment>
<gene>
    <name evidence="10" type="ORF">FCM35_KLT17152</name>
</gene>
<keyword evidence="6" id="KW-0594">Phospholipid biosynthesis</keyword>
<evidence type="ECO:0000313" key="11">
    <source>
        <dbReference type="Proteomes" id="UP000623129"/>
    </source>
</evidence>
<keyword evidence="11" id="KW-1185">Reference proteome</keyword>
<dbReference type="PANTHER" id="PTHR45780">
    <property type="entry name" value="ETHANOLAMINE-PHOSPHATE CYTIDYLYLTRANSFERASE"/>
    <property type="match status" value="1"/>
</dbReference>
<proteinExistence type="inferred from homology"/>
<dbReference type="InterPro" id="IPR014729">
    <property type="entry name" value="Rossmann-like_a/b/a_fold"/>
</dbReference>
<keyword evidence="3 10" id="KW-0808">Transferase</keyword>
<evidence type="ECO:0000256" key="7">
    <source>
        <dbReference type="ARBA" id="ARBA00023264"/>
    </source>
</evidence>
<evidence type="ECO:0000313" key="10">
    <source>
        <dbReference type="EMBL" id="KAF3338315.1"/>
    </source>
</evidence>
<keyword evidence="4 10" id="KW-0548">Nucleotidyltransferase</keyword>
<evidence type="ECO:0000256" key="6">
    <source>
        <dbReference type="ARBA" id="ARBA00023209"/>
    </source>
</evidence>
<dbReference type="GO" id="GO:0006646">
    <property type="term" value="P:phosphatidylethanolamine biosynthetic process"/>
    <property type="evidence" value="ECO:0007669"/>
    <property type="project" value="InterPro"/>
</dbReference>
<dbReference type="AlphaFoldDB" id="A0A833QYF2"/>
<dbReference type="GO" id="GO:0004306">
    <property type="term" value="F:ethanolamine-phosphate cytidylyltransferase activity"/>
    <property type="evidence" value="ECO:0007669"/>
    <property type="project" value="InterPro"/>
</dbReference>
<comment type="caution">
    <text evidence="10">The sequence shown here is derived from an EMBL/GenBank/DDBJ whole genome shotgun (WGS) entry which is preliminary data.</text>
</comment>
<protein>
    <submittedName>
        <fullName evidence="10">Ethanolamine-phosphate cytidylyltransferase</fullName>
    </submittedName>
</protein>
<name>A0A833QYF2_9POAL</name>
<feature type="compositionally biased region" description="Polar residues" evidence="9">
    <location>
        <begin position="137"/>
        <end position="146"/>
    </location>
</feature>
<organism evidence="10 11">
    <name type="scientific">Carex littledalei</name>
    <dbReference type="NCBI Taxonomy" id="544730"/>
    <lineage>
        <taxon>Eukaryota</taxon>
        <taxon>Viridiplantae</taxon>
        <taxon>Streptophyta</taxon>
        <taxon>Embryophyta</taxon>
        <taxon>Tracheophyta</taxon>
        <taxon>Spermatophyta</taxon>
        <taxon>Magnoliopsida</taxon>
        <taxon>Liliopsida</taxon>
        <taxon>Poales</taxon>
        <taxon>Cyperaceae</taxon>
        <taxon>Cyperoideae</taxon>
        <taxon>Cariceae</taxon>
        <taxon>Carex</taxon>
        <taxon>Carex subgen. Euthyceras</taxon>
    </lineage>
</organism>
<dbReference type="PANTHER" id="PTHR45780:SF2">
    <property type="entry name" value="ETHANOLAMINE-PHOSPHATE CYTIDYLYLTRANSFERASE"/>
    <property type="match status" value="1"/>
</dbReference>
<evidence type="ECO:0000256" key="8">
    <source>
        <dbReference type="ARBA" id="ARBA00025707"/>
    </source>
</evidence>